<name>A0A1I5KP81_9BACT</name>
<accession>A0A1I5KP81</accession>
<evidence type="ECO:0000313" key="1">
    <source>
        <dbReference type="EMBL" id="SFO86900.1"/>
    </source>
</evidence>
<dbReference type="STRING" id="223786.SAMN05216234_10122"/>
<evidence type="ECO:0000313" key="2">
    <source>
        <dbReference type="Proteomes" id="UP000199227"/>
    </source>
</evidence>
<dbReference type="RefSeq" id="WP_092909680.1">
    <property type="nucleotide sequence ID" value="NZ_FOXB01000001.1"/>
</dbReference>
<reference evidence="1 2" key="1">
    <citation type="submission" date="2016-10" db="EMBL/GenBank/DDBJ databases">
        <authorList>
            <person name="de Groot N.N."/>
        </authorList>
    </citation>
    <scope>NUCLEOTIDE SEQUENCE [LARGE SCALE GENOMIC DNA]</scope>
    <source>
        <strain evidence="1 2">EP1-55-1</strain>
    </source>
</reference>
<sequence>MKQIIKRILLAIVQKGYLNFIARNLKLKFYKELEIKKVPLIRDVLYTYYESILNRKHINCDEDLESQPRVFFLTNIFPLWEKSTSNFLKINADIANVYIKNGIEVNFILANHSHLSYLTNRGIKWKDFMNVDYEQIENKIKEDLYNMYKIERDKVKVHILNKNNGNIKLKDYIENVINFFNSLNLTKKDIVVFSGGKCKSDLLQIIMPKLCSKKIYLTTGAKEEVECSNYDYVLTSNSNLLNKYKNAILPINVNFSPFKWEEDENISNKEKIIIESLEKESIIFVSSKQRYADSIDNKYIDILNNIMLKHNNLYLILIGDSKERILSILENKIEFNSNRIICIEFINSLYTFFKELNNNNFKTLYILPRITGSGVSNLMAACAKIPTTIFKGNDADGNWIPSKYFVETKEEYINQIEEFIKDEKKIEEFINDFEKFRREKQKIGEKFYLELLKG</sequence>
<dbReference type="AlphaFoldDB" id="A0A1I5KP81"/>
<dbReference type="Proteomes" id="UP000199227">
    <property type="component" value="Unassembled WGS sequence"/>
</dbReference>
<keyword evidence="2" id="KW-1185">Reference proteome</keyword>
<organism evidence="1 2">
    <name type="scientific">Hydrogenimonas thermophila</name>
    <dbReference type="NCBI Taxonomy" id="223786"/>
    <lineage>
        <taxon>Bacteria</taxon>
        <taxon>Pseudomonadati</taxon>
        <taxon>Campylobacterota</taxon>
        <taxon>Epsilonproteobacteria</taxon>
        <taxon>Campylobacterales</taxon>
        <taxon>Hydrogenimonadaceae</taxon>
        <taxon>Hydrogenimonas</taxon>
    </lineage>
</organism>
<gene>
    <name evidence="1" type="ORF">SAMN05216234_10122</name>
</gene>
<dbReference type="EMBL" id="FOXB01000001">
    <property type="protein sequence ID" value="SFO86900.1"/>
    <property type="molecule type" value="Genomic_DNA"/>
</dbReference>
<proteinExistence type="predicted"/>
<protein>
    <submittedName>
        <fullName evidence="1">Uncharacterized protein</fullName>
    </submittedName>
</protein>